<keyword evidence="2" id="KW-0472">Membrane</keyword>
<evidence type="ECO:0000256" key="2">
    <source>
        <dbReference type="SAM" id="Phobius"/>
    </source>
</evidence>
<dbReference type="PANTHER" id="PTHR10039:SF5">
    <property type="entry name" value="NACHT DOMAIN-CONTAINING PROTEIN"/>
    <property type="match status" value="1"/>
</dbReference>
<keyword evidence="1" id="KW-0677">Repeat</keyword>
<dbReference type="EMBL" id="KL660873">
    <property type="protein sequence ID" value="KFA61094.1"/>
    <property type="molecule type" value="Genomic_DNA"/>
</dbReference>
<keyword evidence="2" id="KW-0812">Transmembrane</keyword>
<name>A0A084QAV9_STAC4</name>
<proteinExistence type="predicted"/>
<reference evidence="4 5" key="1">
    <citation type="journal article" date="2014" name="BMC Genomics">
        <title>Comparative genome sequencing reveals chemotype-specific gene clusters in the toxigenic black mold Stachybotrys.</title>
        <authorList>
            <person name="Semeiks J."/>
            <person name="Borek D."/>
            <person name="Otwinowski Z."/>
            <person name="Grishin N.V."/>
        </authorList>
    </citation>
    <scope>NUCLEOTIDE SEQUENCE [LARGE SCALE GENOMIC DNA]</scope>
    <source>
        <strain evidence="4 5">IBT 40285</strain>
    </source>
</reference>
<evidence type="ECO:0000259" key="3">
    <source>
        <dbReference type="Pfam" id="PF24883"/>
    </source>
</evidence>
<accession>A0A084QAV9</accession>
<dbReference type="Pfam" id="PF24883">
    <property type="entry name" value="NPHP3_N"/>
    <property type="match status" value="1"/>
</dbReference>
<gene>
    <name evidence="4" type="ORF">S40285_07169</name>
</gene>
<feature type="domain" description="Nephrocystin 3-like N-terminal" evidence="3">
    <location>
        <begin position="206"/>
        <end position="279"/>
    </location>
</feature>
<dbReference type="PANTHER" id="PTHR10039">
    <property type="entry name" value="AMELOGENIN"/>
    <property type="match status" value="1"/>
</dbReference>
<sequence length="729" mass="80943">MEPISALALAYNNLELIDRAFKYAAIIKEIRDSETGLKEKHRKLISDTDGLSAIADELRHVQHEVSRALADARMGEVAMQCNSICATIQTIAKNVDRKERGAAGQRSQAADVIGVKKNAKLGTLDDYLCDISESIVTFQQLKDPLSAATESSDAIKIAQRIESLNFPTMNESFRAVNGSAPSTFDWIFEEPQSLIKLQPGLQISSTDWLESGSGIFHIEGKPGSGKYTLMKYLCEHDMTLELLRSWADGRTLIFSQMFFWKVGTPEERSLGGLIRGFLSGTLGLARARVIDLSDKEVVSAFDLLVGSPEILEKFEDGLVSGDSMEMLEAIVHSAPKELDDFIRHILDSIPSRYCRYAFVLLALTMRLNGALLSDQKVDPRYEIYLNLASEIGWDLNLLSYSCLLEGLDRGTLAQSVKEVPTDFPTGLETSEHRIDLHIVLSPNSSKDSSLGGFPLHELNDDVVTTALAWMTLVDISCRKCAELEKKWESDADSDISRVNLVSNLLRMINGRMRTSMEDMLSTGSKTFTRKFPRGLEFDQDSEMSRASSFNSEDDMIRETPILMKIKEPAKMSASRDDPDPKLWIAPRDHNGIEFKSLPGLRSNSPSRLRSFMNLFDSSGGTLTLEDFIKFSKPPNLETLLMLIESKNKALGNTVSTDYPQATTDDLDTAGDLQGGATKDPENEDIALVLVETLSTISLKPQSISIPWMLFTVVLAVVLSYFCAKLFKHL</sequence>
<dbReference type="InterPro" id="IPR056884">
    <property type="entry name" value="NPHP3-like_N"/>
</dbReference>
<dbReference type="HOGENOM" id="CLU_379990_0_0_1"/>
<keyword evidence="5" id="KW-1185">Reference proteome</keyword>
<keyword evidence="2" id="KW-1133">Transmembrane helix</keyword>
<dbReference type="OrthoDB" id="443402at2759"/>
<evidence type="ECO:0000313" key="4">
    <source>
        <dbReference type="EMBL" id="KFA61094.1"/>
    </source>
</evidence>
<dbReference type="InParanoid" id="A0A084QAV9"/>
<feature type="transmembrane region" description="Helical" evidence="2">
    <location>
        <begin position="705"/>
        <end position="723"/>
    </location>
</feature>
<protein>
    <recommendedName>
        <fullName evidence="3">Nephrocystin 3-like N-terminal domain-containing protein</fullName>
    </recommendedName>
</protein>
<dbReference type="AlphaFoldDB" id="A0A084QAV9"/>
<evidence type="ECO:0000256" key="1">
    <source>
        <dbReference type="ARBA" id="ARBA00022737"/>
    </source>
</evidence>
<organism evidence="4 5">
    <name type="scientific">Stachybotrys chlorohalonatus (strain IBT 40285)</name>
    <dbReference type="NCBI Taxonomy" id="1283841"/>
    <lineage>
        <taxon>Eukaryota</taxon>
        <taxon>Fungi</taxon>
        <taxon>Dikarya</taxon>
        <taxon>Ascomycota</taxon>
        <taxon>Pezizomycotina</taxon>
        <taxon>Sordariomycetes</taxon>
        <taxon>Hypocreomycetidae</taxon>
        <taxon>Hypocreales</taxon>
        <taxon>Stachybotryaceae</taxon>
        <taxon>Stachybotrys</taxon>
    </lineage>
</organism>
<dbReference type="Proteomes" id="UP000028524">
    <property type="component" value="Unassembled WGS sequence"/>
</dbReference>
<evidence type="ECO:0000313" key="5">
    <source>
        <dbReference type="Proteomes" id="UP000028524"/>
    </source>
</evidence>